<dbReference type="InterPro" id="IPR006439">
    <property type="entry name" value="HAD-SF_hydro_IA"/>
</dbReference>
<keyword evidence="1" id="KW-0378">Hydrolase</keyword>
<name>A0A2T2Y9C8_9BACT</name>
<dbReference type="InterPro" id="IPR036412">
    <property type="entry name" value="HAD-like_sf"/>
</dbReference>
<gene>
    <name evidence="1" type="ORF">AHMF7605_00620</name>
</gene>
<dbReference type="InterPro" id="IPR023214">
    <property type="entry name" value="HAD_sf"/>
</dbReference>
<dbReference type="AlphaFoldDB" id="A0A2T2Y9C8"/>
<proteinExistence type="predicted"/>
<evidence type="ECO:0000313" key="1">
    <source>
        <dbReference type="EMBL" id="PSR52129.1"/>
    </source>
</evidence>
<keyword evidence="2" id="KW-1185">Reference proteome</keyword>
<dbReference type="SFLD" id="SFLDS00003">
    <property type="entry name" value="Haloacid_Dehalogenase"/>
    <property type="match status" value="1"/>
</dbReference>
<dbReference type="PANTHER" id="PTHR43611">
    <property type="entry name" value="ALPHA-D-GLUCOSE 1-PHOSPHATE PHOSPHATASE"/>
    <property type="match status" value="1"/>
</dbReference>
<dbReference type="RefSeq" id="WP_106925451.1">
    <property type="nucleotide sequence ID" value="NZ_PYFT01000001.1"/>
</dbReference>
<dbReference type="Proteomes" id="UP000240357">
    <property type="component" value="Unassembled WGS sequence"/>
</dbReference>
<dbReference type="NCBIfam" id="TIGR01509">
    <property type="entry name" value="HAD-SF-IA-v3"/>
    <property type="match status" value="1"/>
</dbReference>
<dbReference type="Gene3D" id="3.40.50.1000">
    <property type="entry name" value="HAD superfamily/HAD-like"/>
    <property type="match status" value="1"/>
</dbReference>
<dbReference type="PANTHER" id="PTHR43611:SF3">
    <property type="entry name" value="FLAVIN MONONUCLEOTIDE HYDROLASE 1, CHLOROPLATIC"/>
    <property type="match status" value="1"/>
</dbReference>
<protein>
    <submittedName>
        <fullName evidence="1">HAD family hydrolase</fullName>
    </submittedName>
</protein>
<dbReference type="OrthoDB" id="9797415at2"/>
<dbReference type="SFLD" id="SFLDG01129">
    <property type="entry name" value="C1.5:_HAD__Beta-PGM__Phosphata"/>
    <property type="match status" value="1"/>
</dbReference>
<dbReference type="Pfam" id="PF00702">
    <property type="entry name" value="Hydrolase"/>
    <property type="match status" value="1"/>
</dbReference>
<dbReference type="SUPFAM" id="SSF56784">
    <property type="entry name" value="HAD-like"/>
    <property type="match status" value="1"/>
</dbReference>
<dbReference type="EMBL" id="PYFT01000001">
    <property type="protein sequence ID" value="PSR52129.1"/>
    <property type="molecule type" value="Genomic_DNA"/>
</dbReference>
<evidence type="ECO:0000313" key="2">
    <source>
        <dbReference type="Proteomes" id="UP000240357"/>
    </source>
</evidence>
<comment type="caution">
    <text evidence="1">The sequence shown here is derived from an EMBL/GenBank/DDBJ whole genome shotgun (WGS) entry which is preliminary data.</text>
</comment>
<reference evidence="1 2" key="1">
    <citation type="submission" date="2018-03" db="EMBL/GenBank/DDBJ databases">
        <title>Adhaeribacter sp. HMF7605 Genome sequencing and assembly.</title>
        <authorList>
            <person name="Kang H."/>
            <person name="Kang J."/>
            <person name="Cha I."/>
            <person name="Kim H."/>
            <person name="Joh K."/>
        </authorList>
    </citation>
    <scope>NUCLEOTIDE SEQUENCE [LARGE SCALE GENOMIC DNA]</scope>
    <source>
        <strain evidence="1 2">HMF7605</strain>
    </source>
</reference>
<dbReference type="InterPro" id="IPR023198">
    <property type="entry name" value="PGP-like_dom2"/>
</dbReference>
<sequence length="201" mass="23477">MIRTIIFDLGGVFIDWNPQYLYRKIFSNEEEMTYFLENICTPDWNEEQDGGRTIQEATDYLLAKHPEHADNIRVYYERWSEMLGGVIAGTVAIFKELKEKNKYNFYALTNWSAETYPIAQEKYDFLGWFDGVVVSGTEKDRKPFASFYQTLLNRYQVNPSEAIFIDDNQRNVHAAESLGIKSIPFTSPEALRQELNELNIL</sequence>
<accession>A0A2T2Y9C8</accession>
<organism evidence="1 2">
    <name type="scientific">Adhaeribacter arboris</name>
    <dbReference type="NCBI Taxonomy" id="2072846"/>
    <lineage>
        <taxon>Bacteria</taxon>
        <taxon>Pseudomonadati</taxon>
        <taxon>Bacteroidota</taxon>
        <taxon>Cytophagia</taxon>
        <taxon>Cytophagales</taxon>
        <taxon>Hymenobacteraceae</taxon>
        <taxon>Adhaeribacter</taxon>
    </lineage>
</organism>
<dbReference type="Gene3D" id="1.10.150.240">
    <property type="entry name" value="Putative phosphatase, domain 2"/>
    <property type="match status" value="1"/>
</dbReference>
<dbReference type="GO" id="GO:0016787">
    <property type="term" value="F:hydrolase activity"/>
    <property type="evidence" value="ECO:0007669"/>
    <property type="project" value="UniProtKB-KW"/>
</dbReference>
<dbReference type="CDD" id="cd02603">
    <property type="entry name" value="HAD_sEH-N_like"/>
    <property type="match status" value="1"/>
</dbReference>